<evidence type="ECO:0000313" key="1">
    <source>
        <dbReference type="EMBL" id="CAG8683002.1"/>
    </source>
</evidence>
<reference evidence="1" key="1">
    <citation type="submission" date="2021-06" db="EMBL/GenBank/DDBJ databases">
        <authorList>
            <person name="Kallberg Y."/>
            <person name="Tangrot J."/>
            <person name="Rosling A."/>
        </authorList>
    </citation>
    <scope>NUCLEOTIDE SEQUENCE</scope>
    <source>
        <strain evidence="1">IN212</strain>
    </source>
</reference>
<protein>
    <submittedName>
        <fullName evidence="1">15657_t:CDS:1</fullName>
    </submittedName>
</protein>
<dbReference type="AlphaFoldDB" id="A0A9N9HG15"/>
<feature type="non-terminal residue" evidence="1">
    <location>
        <position position="1"/>
    </location>
</feature>
<dbReference type="OrthoDB" id="10437084at2759"/>
<dbReference type="Proteomes" id="UP000789396">
    <property type="component" value="Unassembled WGS sequence"/>
</dbReference>
<accession>A0A9N9HG15</accession>
<gene>
    <name evidence="1" type="ORF">RFULGI_LOCUS9691</name>
</gene>
<feature type="non-terminal residue" evidence="1">
    <location>
        <position position="349"/>
    </location>
</feature>
<sequence>QSNGTVTPISNGSIKPGNGFDLTHHDAFTTIDGQHVIVYQCLNNNPNIAPFGTNFSDFSLFYNYNAPRYLMYAQLIKKDDQSEEFLLYISYDVAITSDGPGEITCKPWFHSLNFQSNICSYIESAEYQTSKYTKFMKFIKFSSSGSVIGVDTLNVSDELSYRQKMQKNLTIPLPYGGAIVFYTDSSPSKPLPNMPNNTFKVLTFDLDTMVNGYLLYNNTSNTLRLDLGDYGVFSDNTIWFIQKNSAYKALLRLNHDGASYFSSNQSQLLDDLLQQIKDCIPLMNDQLKITHNVQSDPSDPFMLLIEFSIDKAADPRVVDDLDIIIKSKYISALSDKPFMTFIDEQYGFQ</sequence>
<dbReference type="EMBL" id="CAJVPZ010017882">
    <property type="protein sequence ID" value="CAG8683002.1"/>
    <property type="molecule type" value="Genomic_DNA"/>
</dbReference>
<organism evidence="1 2">
    <name type="scientific">Racocetra fulgida</name>
    <dbReference type="NCBI Taxonomy" id="60492"/>
    <lineage>
        <taxon>Eukaryota</taxon>
        <taxon>Fungi</taxon>
        <taxon>Fungi incertae sedis</taxon>
        <taxon>Mucoromycota</taxon>
        <taxon>Glomeromycotina</taxon>
        <taxon>Glomeromycetes</taxon>
        <taxon>Diversisporales</taxon>
        <taxon>Gigasporaceae</taxon>
        <taxon>Racocetra</taxon>
    </lineage>
</organism>
<evidence type="ECO:0000313" key="2">
    <source>
        <dbReference type="Proteomes" id="UP000789396"/>
    </source>
</evidence>
<name>A0A9N9HG15_9GLOM</name>
<proteinExistence type="predicted"/>
<comment type="caution">
    <text evidence="1">The sequence shown here is derived from an EMBL/GenBank/DDBJ whole genome shotgun (WGS) entry which is preliminary data.</text>
</comment>
<keyword evidence="2" id="KW-1185">Reference proteome</keyword>